<evidence type="ECO:0000256" key="2">
    <source>
        <dbReference type="ARBA" id="ARBA00022485"/>
    </source>
</evidence>
<comment type="similarity">
    <text evidence="1">Belongs to the prokaryotic molybdopterin-containing oxidoreductase family.</text>
</comment>
<keyword evidence="5" id="KW-0732">Signal</keyword>
<dbReference type="InterPro" id="IPR006963">
    <property type="entry name" value="Mopterin_OxRdtase_4Fe-4S_dom"/>
</dbReference>
<dbReference type="eggNOG" id="COG0243">
    <property type="taxonomic scope" value="Bacteria"/>
</dbReference>
<dbReference type="Proteomes" id="UP000014977">
    <property type="component" value="Unassembled WGS sequence"/>
</dbReference>
<gene>
    <name evidence="10" type="ORF">dsmv_1078</name>
</gene>
<dbReference type="PANTHER" id="PTHR43742:SF9">
    <property type="entry name" value="TETRATHIONATE REDUCTASE SUBUNIT A"/>
    <property type="match status" value="1"/>
</dbReference>
<dbReference type="Pfam" id="PF04879">
    <property type="entry name" value="Molybdop_Fe4S4"/>
    <property type="match status" value="1"/>
</dbReference>
<protein>
    <submittedName>
        <fullName evidence="10">Molybdopterin oxidoreductase</fullName>
    </submittedName>
</protein>
<keyword evidence="7" id="KW-0408">Iron</keyword>
<keyword evidence="2" id="KW-0004">4Fe-4S</keyword>
<dbReference type="PANTHER" id="PTHR43742">
    <property type="entry name" value="TRIMETHYLAMINE-N-OXIDE REDUCTASE"/>
    <property type="match status" value="1"/>
</dbReference>
<dbReference type="NCBIfam" id="NF041783">
    <property type="entry name" value="mnquin_red_QrcB"/>
    <property type="match status" value="1"/>
</dbReference>
<dbReference type="InterPro" id="IPR053557">
    <property type="entry name" value="Molybdopterin-Qrc_component"/>
</dbReference>
<evidence type="ECO:0000256" key="6">
    <source>
        <dbReference type="ARBA" id="ARBA00023002"/>
    </source>
</evidence>
<dbReference type="STRING" id="897.B2D07_17280"/>
<dbReference type="InterPro" id="IPR006656">
    <property type="entry name" value="Mopterin_OxRdtase"/>
</dbReference>
<dbReference type="Pfam" id="PF00384">
    <property type="entry name" value="Molybdopterin"/>
    <property type="match status" value="1"/>
</dbReference>
<dbReference type="InterPro" id="IPR050612">
    <property type="entry name" value="Prok_Mopterin_Oxidored"/>
</dbReference>
<dbReference type="Gene3D" id="3.30.2070.10">
    <property type="entry name" value="Formate dehydrogenase/DMSO reductase"/>
    <property type="match status" value="1"/>
</dbReference>
<dbReference type="InterPro" id="IPR006657">
    <property type="entry name" value="MoPterin_dinucl-bd_dom"/>
</dbReference>
<name>S7VD45_DESML</name>
<evidence type="ECO:0000313" key="11">
    <source>
        <dbReference type="Proteomes" id="UP000014977"/>
    </source>
</evidence>
<keyword evidence="11" id="KW-1185">Reference proteome</keyword>
<dbReference type="PROSITE" id="PS51669">
    <property type="entry name" value="4FE4S_MOW_BIS_MGD"/>
    <property type="match status" value="1"/>
</dbReference>
<comment type="caution">
    <text evidence="10">The sequence shown here is derived from an EMBL/GenBank/DDBJ whole genome shotgun (WGS) entry which is preliminary data.</text>
</comment>
<dbReference type="GO" id="GO:0016491">
    <property type="term" value="F:oxidoreductase activity"/>
    <property type="evidence" value="ECO:0007669"/>
    <property type="project" value="UniProtKB-KW"/>
</dbReference>
<dbReference type="SMART" id="SM00926">
    <property type="entry name" value="Molybdop_Fe4S4"/>
    <property type="match status" value="1"/>
</dbReference>
<dbReference type="InterPro" id="IPR009010">
    <property type="entry name" value="Asp_de-COase-like_dom_sf"/>
</dbReference>
<dbReference type="AlphaFoldDB" id="S7VD45"/>
<evidence type="ECO:0000256" key="5">
    <source>
        <dbReference type="ARBA" id="ARBA00022729"/>
    </source>
</evidence>
<feature type="domain" description="4Fe-4S Mo/W bis-MGD-type" evidence="9">
    <location>
        <begin position="50"/>
        <end position="106"/>
    </location>
</feature>
<evidence type="ECO:0000256" key="3">
    <source>
        <dbReference type="ARBA" id="ARBA00022505"/>
    </source>
</evidence>
<evidence type="ECO:0000313" key="10">
    <source>
        <dbReference type="EMBL" id="EPR44619.1"/>
    </source>
</evidence>
<dbReference type="OrthoDB" id="9757870at2"/>
<dbReference type="EMBL" id="ATHJ01000022">
    <property type="protein sequence ID" value="EPR44619.1"/>
    <property type="molecule type" value="Genomic_DNA"/>
</dbReference>
<dbReference type="GO" id="GO:0046872">
    <property type="term" value="F:metal ion binding"/>
    <property type="evidence" value="ECO:0007669"/>
    <property type="project" value="UniProtKB-KW"/>
</dbReference>
<dbReference type="Gene3D" id="2.40.40.20">
    <property type="match status" value="1"/>
</dbReference>
<evidence type="ECO:0000259" key="9">
    <source>
        <dbReference type="PROSITE" id="PS51669"/>
    </source>
</evidence>
<evidence type="ECO:0000256" key="7">
    <source>
        <dbReference type="ARBA" id="ARBA00023004"/>
    </source>
</evidence>
<dbReference type="SUPFAM" id="SSF50692">
    <property type="entry name" value="ADC-like"/>
    <property type="match status" value="1"/>
</dbReference>
<keyword evidence="4" id="KW-0479">Metal-binding</keyword>
<keyword evidence="6" id="KW-0560">Oxidoreductase</keyword>
<proteinExistence type="inferred from homology"/>
<keyword evidence="8" id="KW-0411">Iron-sulfur</keyword>
<dbReference type="Gene3D" id="2.20.25.90">
    <property type="entry name" value="ADC-like domains"/>
    <property type="match status" value="1"/>
</dbReference>
<dbReference type="Pfam" id="PF01568">
    <property type="entry name" value="Molydop_binding"/>
    <property type="match status" value="1"/>
</dbReference>
<evidence type="ECO:0000256" key="8">
    <source>
        <dbReference type="ARBA" id="ARBA00023014"/>
    </source>
</evidence>
<evidence type="ECO:0000256" key="1">
    <source>
        <dbReference type="ARBA" id="ARBA00010312"/>
    </source>
</evidence>
<organism evidence="10 11">
    <name type="scientific">Desulfococcus multivorans DSM 2059</name>
    <dbReference type="NCBI Taxonomy" id="1121405"/>
    <lineage>
        <taxon>Bacteria</taxon>
        <taxon>Pseudomonadati</taxon>
        <taxon>Thermodesulfobacteriota</taxon>
        <taxon>Desulfobacteria</taxon>
        <taxon>Desulfobacterales</taxon>
        <taxon>Desulfococcaceae</taxon>
        <taxon>Desulfococcus</taxon>
    </lineage>
</organism>
<dbReference type="Gene3D" id="3.40.228.10">
    <property type="entry name" value="Dimethylsulfoxide Reductase, domain 2"/>
    <property type="match status" value="1"/>
</dbReference>
<dbReference type="GO" id="GO:0051539">
    <property type="term" value="F:4 iron, 4 sulfur cluster binding"/>
    <property type="evidence" value="ECO:0007669"/>
    <property type="project" value="UniProtKB-KW"/>
</dbReference>
<evidence type="ECO:0000256" key="4">
    <source>
        <dbReference type="ARBA" id="ARBA00022723"/>
    </source>
</evidence>
<dbReference type="Gene3D" id="3.40.50.740">
    <property type="match status" value="1"/>
</dbReference>
<accession>S7VD45</accession>
<dbReference type="RefSeq" id="WP_020875318.1">
    <property type="nucleotide sequence ID" value="NZ_ATHJ01000022.1"/>
</dbReference>
<dbReference type="SUPFAM" id="SSF53706">
    <property type="entry name" value="Formate dehydrogenase/DMSO reductase, domains 1-3"/>
    <property type="match status" value="1"/>
</dbReference>
<keyword evidence="3" id="KW-0500">Molybdenum</keyword>
<dbReference type="GO" id="GO:0043546">
    <property type="term" value="F:molybdopterin cofactor binding"/>
    <property type="evidence" value="ECO:0007669"/>
    <property type="project" value="InterPro"/>
</dbReference>
<sequence>MKIDRRSFLSLGIGAAAGTALSPLPWKLTDDLSIWTQMWPWTPVPQDGDVNYVNSVSTLCPGGCGISVRKVDDRAVKIEGMKGYPGSDGKACVHCLSGLQALYGPTAVASPLKRVGERGEGKWRRISWDDAVSEIASKLDELREKGRPQTLACITGSDRGTVPELFKRFLKVYGSPNFMRAPGFEDTYEIVLKLMQGVDAAIGFDLENADYLLSFGSGILDGWGSSVRMFQARTAWNDNKAVVVQVEPRLSNSAACADRWIPIEVGTEGILALGIAHVIIKENLYKKDFVEKYSFGFEDWVGKDGKKHDGFKTMVLKHYAPNAVARLTRVDPDVVVETARAFAKAKSPLAICGRGRGDTPSPLHEFMAVHALNALVGGIHRKGGVWAVPLPDYVNWPEPKLDAAAEKGLAALRTDGAGTDRYPLAKYLPTRLAEVVNTAQDIPVEVLFVSGANPCYTLPDTQAVKAAFSRIPLIVSFASNMDDTAMMADLILPNHGHLERYEDVPAPAGMNTPMIGLCRPVVSPRRDTRHTGDVLLMLAKSLGGAVADAFPWESYQACLEQTLGKNWQPLLDNGFIRNTAYRPPAWQDAFRTPSGKFAFMSDACANDGKAVPAVAIEGKPEEYPLTLIPYDSMRLAAGPAVSSPFAIKTVDDTVLKGTDIFVEVNTKTGGKCGLEEGVFAHLSTPKGTVKVRVHLSDGIIPDVVAMPRGLGHAEFDEYVGGKGINVNELIGPVEDPVTGLNAAWGIRANLTIA</sequence>
<reference evidence="10 11" key="1">
    <citation type="journal article" date="2013" name="Genome Announc.">
        <title>Draft genome sequences for three mercury-methylating, sulfate-reducing bacteria.</title>
        <authorList>
            <person name="Brown S.D."/>
            <person name="Hurt R.A.Jr."/>
            <person name="Gilmour C.C."/>
            <person name="Elias D.A."/>
        </authorList>
    </citation>
    <scope>NUCLEOTIDE SEQUENCE [LARGE SCALE GENOMIC DNA]</scope>
    <source>
        <strain evidence="10 11">DSM 2059</strain>
    </source>
</reference>